<evidence type="ECO:0000256" key="15">
    <source>
        <dbReference type="PIRSR" id="PIRSR000379-2"/>
    </source>
</evidence>
<comment type="subcellular location">
    <subcellularLocation>
        <location evidence="1 17">Cytoplasm</location>
    </subcellularLocation>
</comment>
<reference evidence="20" key="1">
    <citation type="journal article" date="2014" name="Int. J. Syst. Evol. Microbiol.">
        <title>Complete genome sequence of Corynebacterium casei LMG S-19264T (=DSM 44701T), isolated from a smear-ripened cheese.</title>
        <authorList>
            <consortium name="US DOE Joint Genome Institute (JGI-PGF)"/>
            <person name="Walter F."/>
            <person name="Albersmeier A."/>
            <person name="Kalinowski J."/>
            <person name="Ruckert C."/>
        </authorList>
    </citation>
    <scope>NUCLEOTIDE SEQUENCE</scope>
    <source>
        <strain evidence="20">CGMCC 1.16548</strain>
    </source>
</reference>
<evidence type="ECO:0000256" key="17">
    <source>
        <dbReference type="RuleBase" id="RU368075"/>
    </source>
</evidence>
<dbReference type="PANTHER" id="PTHR30191">
    <property type="entry name" value="FORMATE ACETYLTRANSFERASE"/>
    <property type="match status" value="1"/>
</dbReference>
<evidence type="ECO:0000256" key="7">
    <source>
        <dbReference type="ARBA" id="ARBA00022526"/>
    </source>
</evidence>
<keyword evidence="21" id="KW-1185">Reference proteome</keyword>
<dbReference type="Gene3D" id="3.20.70.20">
    <property type="match status" value="1"/>
</dbReference>
<dbReference type="PANTHER" id="PTHR30191:SF0">
    <property type="entry name" value="FORMATE ACETYLTRANSFERASE 1"/>
    <property type="match status" value="1"/>
</dbReference>
<comment type="pathway">
    <text evidence="2 17">Fermentation; pyruvate fermentation; formate from pyruvate: step 1/1.</text>
</comment>
<comment type="catalytic activity">
    <reaction evidence="13 17">
        <text>formate + acetyl-CoA = pyruvate + CoA</text>
        <dbReference type="Rhea" id="RHEA:11844"/>
        <dbReference type="ChEBI" id="CHEBI:15361"/>
        <dbReference type="ChEBI" id="CHEBI:15740"/>
        <dbReference type="ChEBI" id="CHEBI:57287"/>
        <dbReference type="ChEBI" id="CHEBI:57288"/>
        <dbReference type="EC" id="2.3.1.54"/>
    </reaction>
</comment>
<dbReference type="CDD" id="cd01678">
    <property type="entry name" value="PFL1"/>
    <property type="match status" value="1"/>
</dbReference>
<evidence type="ECO:0000259" key="19">
    <source>
        <dbReference type="PROSITE" id="PS51554"/>
    </source>
</evidence>
<keyword evidence="11 17" id="KW-0012">Acyltransferase</keyword>
<dbReference type="InterPro" id="IPR001150">
    <property type="entry name" value="Gly_radical"/>
</dbReference>
<dbReference type="NCBIfam" id="TIGR01255">
    <property type="entry name" value="pyr_form_ly_1"/>
    <property type="match status" value="1"/>
</dbReference>
<evidence type="ECO:0000256" key="14">
    <source>
        <dbReference type="PIRSR" id="PIRSR000379-1"/>
    </source>
</evidence>
<evidence type="ECO:0000259" key="18">
    <source>
        <dbReference type="PROSITE" id="PS51149"/>
    </source>
</evidence>
<comment type="similarity">
    <text evidence="3 17">Belongs to the glycyl radical enzyme (GRE) family. PFL subfamily.</text>
</comment>
<feature type="domain" description="PFL" evidence="19">
    <location>
        <begin position="15"/>
        <end position="628"/>
    </location>
</feature>
<evidence type="ECO:0000256" key="12">
    <source>
        <dbReference type="ARBA" id="ARBA00031063"/>
    </source>
</evidence>
<dbReference type="Proteomes" id="UP000617531">
    <property type="component" value="Unassembled WGS sequence"/>
</dbReference>
<evidence type="ECO:0000256" key="16">
    <source>
        <dbReference type="PROSITE-ProRule" id="PRU00493"/>
    </source>
</evidence>
<evidence type="ECO:0000256" key="1">
    <source>
        <dbReference type="ARBA" id="ARBA00004496"/>
    </source>
</evidence>
<reference evidence="20" key="2">
    <citation type="submission" date="2020-09" db="EMBL/GenBank/DDBJ databases">
        <authorList>
            <person name="Sun Q."/>
            <person name="Zhou Y."/>
        </authorList>
    </citation>
    <scope>NUCLEOTIDE SEQUENCE</scope>
    <source>
        <strain evidence="20">CGMCC 1.16548</strain>
    </source>
</reference>
<evidence type="ECO:0000256" key="6">
    <source>
        <dbReference type="ARBA" id="ARBA00022490"/>
    </source>
</evidence>
<dbReference type="PROSITE" id="PS51149">
    <property type="entry name" value="GLY_RADICAL_2"/>
    <property type="match status" value="1"/>
</dbReference>
<dbReference type="SUPFAM" id="SSF51998">
    <property type="entry name" value="PFL-like glycyl radical enzymes"/>
    <property type="match status" value="1"/>
</dbReference>
<organism evidence="20 21">
    <name type="scientific">Pseudolysinimonas yzui</name>
    <dbReference type="NCBI Taxonomy" id="2708254"/>
    <lineage>
        <taxon>Bacteria</taxon>
        <taxon>Bacillati</taxon>
        <taxon>Actinomycetota</taxon>
        <taxon>Actinomycetes</taxon>
        <taxon>Micrococcales</taxon>
        <taxon>Microbacteriaceae</taxon>
        <taxon>Pseudolysinimonas</taxon>
    </lineage>
</organism>
<dbReference type="Pfam" id="PF01228">
    <property type="entry name" value="Gly_radical"/>
    <property type="match status" value="1"/>
</dbReference>
<proteinExistence type="inferred from homology"/>
<comment type="subunit">
    <text evidence="17">Homodimer.</text>
</comment>
<dbReference type="PROSITE" id="PS00850">
    <property type="entry name" value="GLY_RADICAL_1"/>
    <property type="match status" value="1"/>
</dbReference>
<dbReference type="InterPro" id="IPR050244">
    <property type="entry name" value="Auton_GlycylRad_Cofactor"/>
</dbReference>
<keyword evidence="7 17" id="KW-0313">Glucose metabolism</keyword>
<feature type="active site" description="S-acetylcysteine intermediate" evidence="14">
    <location>
        <position position="422"/>
    </location>
</feature>
<evidence type="ECO:0000313" key="21">
    <source>
        <dbReference type="Proteomes" id="UP000617531"/>
    </source>
</evidence>
<feature type="active site" description="Cysteine radical intermediate" evidence="14">
    <location>
        <position position="423"/>
    </location>
</feature>
<dbReference type="PIRSF" id="PIRSF000379">
    <property type="entry name" value="For_Ac_trans_1"/>
    <property type="match status" value="1"/>
</dbReference>
<name>A0A8J3GPP2_9MICO</name>
<evidence type="ECO:0000256" key="13">
    <source>
        <dbReference type="ARBA" id="ARBA00049029"/>
    </source>
</evidence>
<keyword evidence="8 17" id="KW-0808">Transferase</keyword>
<keyword evidence="9 15" id="KW-0556">Organic radical</keyword>
<gene>
    <name evidence="20" type="ORF">GCM10011600_12060</name>
</gene>
<dbReference type="AlphaFoldDB" id="A0A8J3GPP2"/>
<dbReference type="InterPro" id="IPR004184">
    <property type="entry name" value="PFL_dom"/>
</dbReference>
<evidence type="ECO:0000256" key="8">
    <source>
        <dbReference type="ARBA" id="ARBA00022679"/>
    </source>
</evidence>
<dbReference type="InterPro" id="IPR019777">
    <property type="entry name" value="Form_AcTrfase_GR_CS"/>
</dbReference>
<feature type="modified residue" description="Glycine radical" evidence="15 16">
    <location>
        <position position="733"/>
    </location>
</feature>
<dbReference type="GO" id="GO:0008861">
    <property type="term" value="F:formate C-acetyltransferase activity"/>
    <property type="evidence" value="ECO:0007669"/>
    <property type="project" value="UniProtKB-UniRule"/>
</dbReference>
<dbReference type="Pfam" id="PF02901">
    <property type="entry name" value="PFL-like"/>
    <property type="match status" value="1"/>
</dbReference>
<sequence length="758" mass="84112">MKNSILMPNLSAADDPIVQAWDRFRPGPWRDAIDVRDFIQRNYLPYEGDESFLRGPTSRTSGLWKRISDMFPEERARGVHSIDSLTPSTITSHRPGYIDEENELIVGLQTDAPLKRAIMPFGGWRPIAKALTTYGYEVPQQLETIFTRYRKTHNDGVFDAYPPAVRRARHSHLITGLPDAYGRGRIIGDYRRVALYGVDALIADKQNDRALLGEAYSNDEVIRDREENAEQLRALAELKQMAASYGYDISRPAATAREAVQWLYFAYLGAVKEQNGAAMSIGRNAAFLDVYLERDLAGGELTEEGAQELIDDLVIKLRIVRFLRTPDYDALFSGDPTWVTESLGGTGADGRTLVTKTAFRFLQTLYNIGPAPEPNLTVLWDPALPEGFKRFCARVSIDTSALQYESDLLIRGAWGDDAAIACCVSPMRLGKQMQFFGARVNVAKALLYAINGGRDEVSGDQVAPATTPMTDDVLNFDIVWAAYLHLLDWLAGQYVEALNCIHYMHDKYAYERLEMALHDREILRTMACGIAGLSVAADSLSAIKHATVTPVRDERGIAVDYRIDGDFPSYGNDDDRADDIAVSIVERFMEMVRKYPTYRGAVHTQSVLTITSNVVYGAHTGNTPDGRRAGTPFAPGANPMNGRDTHGMLASALSVAKLPYAQAQDGISLTTTIVPAGLGHDREEQIDNLSGLIDAFIGAEGFHLNINVLTRETLVDAMAHPENYPQLTIRVSGYAVNFVRLTPEQQRDVISRTFHESL</sequence>
<keyword evidence="10 17" id="KW-0119">Carbohydrate metabolism</keyword>
<protein>
    <recommendedName>
        <fullName evidence="5 17">Formate acetyltransferase</fullName>
        <ecNumber evidence="4 17">2.3.1.54</ecNumber>
    </recommendedName>
    <alternativeName>
        <fullName evidence="12 17">Pyruvate formate-lyase</fullName>
    </alternativeName>
</protein>
<dbReference type="PROSITE" id="PS51554">
    <property type="entry name" value="PFL"/>
    <property type="match status" value="1"/>
</dbReference>
<evidence type="ECO:0000256" key="11">
    <source>
        <dbReference type="ARBA" id="ARBA00023315"/>
    </source>
</evidence>
<evidence type="ECO:0000256" key="5">
    <source>
        <dbReference type="ARBA" id="ARBA00013897"/>
    </source>
</evidence>
<comment type="caution">
    <text evidence="20">The sequence shown here is derived from an EMBL/GenBank/DDBJ whole genome shotgun (WGS) entry which is preliminary data.</text>
</comment>
<dbReference type="GO" id="GO:0005829">
    <property type="term" value="C:cytosol"/>
    <property type="evidence" value="ECO:0007669"/>
    <property type="project" value="TreeGrafter"/>
</dbReference>
<dbReference type="InterPro" id="IPR005949">
    <property type="entry name" value="Form_AcTrfase"/>
</dbReference>
<evidence type="ECO:0000256" key="3">
    <source>
        <dbReference type="ARBA" id="ARBA00008375"/>
    </source>
</evidence>
<dbReference type="EMBL" id="BNAI01000002">
    <property type="protein sequence ID" value="GHF12865.1"/>
    <property type="molecule type" value="Genomic_DNA"/>
</dbReference>
<accession>A0A8J3GPP2</accession>
<dbReference type="RefSeq" id="WP_373298454.1">
    <property type="nucleotide sequence ID" value="NZ_BNAI01000002.1"/>
</dbReference>
<evidence type="ECO:0000256" key="9">
    <source>
        <dbReference type="ARBA" id="ARBA00022818"/>
    </source>
</evidence>
<dbReference type="EC" id="2.3.1.54" evidence="4 17"/>
<evidence type="ECO:0000313" key="20">
    <source>
        <dbReference type="EMBL" id="GHF12865.1"/>
    </source>
</evidence>
<evidence type="ECO:0000256" key="10">
    <source>
        <dbReference type="ARBA" id="ARBA00023277"/>
    </source>
</evidence>
<evidence type="ECO:0000256" key="4">
    <source>
        <dbReference type="ARBA" id="ARBA00013214"/>
    </source>
</evidence>
<evidence type="ECO:0000256" key="2">
    <source>
        <dbReference type="ARBA" id="ARBA00004809"/>
    </source>
</evidence>
<feature type="domain" description="Glycine radical" evidence="18">
    <location>
        <begin position="635"/>
        <end position="758"/>
    </location>
</feature>
<keyword evidence="6 17" id="KW-0963">Cytoplasm</keyword>
<dbReference type="UniPathway" id="UPA00920">
    <property type="reaction ID" value="UER00891"/>
</dbReference>
<dbReference type="GO" id="GO:0006006">
    <property type="term" value="P:glucose metabolic process"/>
    <property type="evidence" value="ECO:0007669"/>
    <property type="project" value="UniProtKB-UniRule"/>
</dbReference>